<dbReference type="GO" id="GO:0006412">
    <property type="term" value="P:translation"/>
    <property type="evidence" value="ECO:0007669"/>
    <property type="project" value="UniProtKB-KW"/>
</dbReference>
<dbReference type="Gene3D" id="1.10.132.20">
    <property type="entry name" value="Ribosome-recycling factor"/>
    <property type="match status" value="1"/>
</dbReference>
<keyword evidence="7" id="KW-1185">Reference proteome</keyword>
<keyword evidence="3" id="KW-0648">Protein biosynthesis</keyword>
<name>A0A9P0E8N5_NEZVI</name>
<dbReference type="GO" id="GO:0005739">
    <property type="term" value="C:mitochondrion"/>
    <property type="evidence" value="ECO:0007669"/>
    <property type="project" value="TreeGrafter"/>
</dbReference>
<dbReference type="InterPro" id="IPR036191">
    <property type="entry name" value="RRF_sf"/>
</dbReference>
<dbReference type="Pfam" id="PF01765">
    <property type="entry name" value="RRF"/>
    <property type="match status" value="1"/>
</dbReference>
<dbReference type="SUPFAM" id="SSF55194">
    <property type="entry name" value="Ribosome recycling factor, RRF"/>
    <property type="match status" value="1"/>
</dbReference>
<dbReference type="FunFam" id="3.30.1360.40:FF:000001">
    <property type="entry name" value="Ribosome-recycling factor"/>
    <property type="match status" value="1"/>
</dbReference>
<organism evidence="6 7">
    <name type="scientific">Nezara viridula</name>
    <name type="common">Southern green stink bug</name>
    <name type="synonym">Cimex viridulus</name>
    <dbReference type="NCBI Taxonomy" id="85310"/>
    <lineage>
        <taxon>Eukaryota</taxon>
        <taxon>Metazoa</taxon>
        <taxon>Ecdysozoa</taxon>
        <taxon>Arthropoda</taxon>
        <taxon>Hexapoda</taxon>
        <taxon>Insecta</taxon>
        <taxon>Pterygota</taxon>
        <taxon>Neoptera</taxon>
        <taxon>Paraneoptera</taxon>
        <taxon>Hemiptera</taxon>
        <taxon>Heteroptera</taxon>
        <taxon>Panheteroptera</taxon>
        <taxon>Pentatomomorpha</taxon>
        <taxon>Pentatomoidea</taxon>
        <taxon>Pentatomidae</taxon>
        <taxon>Pentatominae</taxon>
        <taxon>Nezara</taxon>
    </lineage>
</organism>
<dbReference type="InterPro" id="IPR002661">
    <property type="entry name" value="Ribosome_recyc_fac"/>
</dbReference>
<dbReference type="EMBL" id="OV725077">
    <property type="protein sequence ID" value="CAH1390424.1"/>
    <property type="molecule type" value="Genomic_DNA"/>
</dbReference>
<evidence type="ECO:0000256" key="3">
    <source>
        <dbReference type="ARBA" id="ARBA00022917"/>
    </source>
</evidence>
<sequence>MLRTVVLRLFGNRIGRHCISHPSSVCKHLTSKHVILENLTKHQNSIRYYAKGKNKTKEDKGKGKTKNIEINESLLEEVINFQKLKSELENSVTRLKEVFITQLSLRSSTGAIDNLTVKFQDKKYTLMELGQVIRKNPKTVIVNMGGFPQAIPAVLKAISDSGMNLNPQQDGTTLFIPVPKVTKEYREGLAKNAKAQFIKSRDAIHNIQNRYLKSVKNKVKEGLSEDTSYQLSEQIKHLADMYVAKAEKILELKQAELLGES</sequence>
<feature type="domain" description="Ribosome recycling factor" evidence="5">
    <location>
        <begin position="99"/>
        <end position="258"/>
    </location>
</feature>
<accession>A0A9P0E8N5</accession>
<dbReference type="PANTHER" id="PTHR20982">
    <property type="entry name" value="RIBOSOME RECYCLING FACTOR"/>
    <property type="match status" value="1"/>
</dbReference>
<comment type="similarity">
    <text evidence="1">Belongs to the RRF family.</text>
</comment>
<dbReference type="OrthoDB" id="407355at2759"/>
<dbReference type="PANTHER" id="PTHR20982:SF3">
    <property type="entry name" value="MITOCHONDRIAL RIBOSOME RECYCLING FACTOR PSEUDO 1"/>
    <property type="match status" value="1"/>
</dbReference>
<dbReference type="InterPro" id="IPR023584">
    <property type="entry name" value="Ribosome_recyc_fac_dom"/>
</dbReference>
<reference evidence="6" key="1">
    <citation type="submission" date="2022-01" db="EMBL/GenBank/DDBJ databases">
        <authorList>
            <person name="King R."/>
        </authorList>
    </citation>
    <scope>NUCLEOTIDE SEQUENCE</scope>
</reference>
<proteinExistence type="inferred from homology"/>
<gene>
    <name evidence="6" type="ORF">NEZAVI_LOCUS1630</name>
</gene>
<evidence type="ECO:0000256" key="1">
    <source>
        <dbReference type="ARBA" id="ARBA00005912"/>
    </source>
</evidence>
<dbReference type="Gene3D" id="3.30.1360.40">
    <property type="match status" value="1"/>
</dbReference>
<evidence type="ECO:0000256" key="4">
    <source>
        <dbReference type="ARBA" id="ARBA00033107"/>
    </source>
</evidence>
<evidence type="ECO:0000313" key="6">
    <source>
        <dbReference type="EMBL" id="CAH1390424.1"/>
    </source>
</evidence>
<dbReference type="AlphaFoldDB" id="A0A9P0E8N5"/>
<evidence type="ECO:0000313" key="7">
    <source>
        <dbReference type="Proteomes" id="UP001152798"/>
    </source>
</evidence>
<evidence type="ECO:0000259" key="5">
    <source>
        <dbReference type="Pfam" id="PF01765"/>
    </source>
</evidence>
<protein>
    <recommendedName>
        <fullName evidence="2">Ribosome-recycling factor, mitochondrial</fullName>
    </recommendedName>
    <alternativeName>
        <fullName evidence="4">Ribosome-releasing factor, mitochondrial</fullName>
    </alternativeName>
</protein>
<dbReference type="Proteomes" id="UP001152798">
    <property type="component" value="Chromosome 1"/>
</dbReference>
<evidence type="ECO:0000256" key="2">
    <source>
        <dbReference type="ARBA" id="ARBA00020581"/>
    </source>
</evidence>
<dbReference type="GO" id="GO:0043023">
    <property type="term" value="F:ribosomal large subunit binding"/>
    <property type="evidence" value="ECO:0007669"/>
    <property type="project" value="TreeGrafter"/>
</dbReference>